<feature type="region of interest" description="Disordered" evidence="1">
    <location>
        <begin position="15"/>
        <end position="66"/>
    </location>
</feature>
<proteinExistence type="predicted"/>
<dbReference type="BioCyc" id="CNIT1237085:G1324-732-MONOMER"/>
<feature type="compositionally biased region" description="Polar residues" evidence="1">
    <location>
        <begin position="28"/>
        <end position="37"/>
    </location>
</feature>
<name>K0II82_NITGG</name>
<keyword evidence="4" id="KW-1185">Reference proteome</keyword>
<dbReference type="AlphaFoldDB" id="K0II82"/>
<dbReference type="InParanoid" id="K0II82"/>
<feature type="region of interest" description="Disordered" evidence="1">
    <location>
        <begin position="201"/>
        <end position="222"/>
    </location>
</feature>
<accession>K0II82</accession>
<protein>
    <recommendedName>
        <fullName evidence="2">LTD domain-containing protein</fullName>
    </recommendedName>
</protein>
<organism evidence="3 4">
    <name type="scientific">Nitrososphaera gargensis (strain Ga9.2)</name>
    <dbReference type="NCBI Taxonomy" id="1237085"/>
    <lineage>
        <taxon>Archaea</taxon>
        <taxon>Nitrososphaerota</taxon>
        <taxon>Nitrososphaeria</taxon>
        <taxon>Nitrososphaerales</taxon>
        <taxon>Nitrososphaeraceae</taxon>
        <taxon>Nitrososphaera</taxon>
    </lineage>
</organism>
<feature type="compositionally biased region" description="Low complexity" evidence="1">
    <location>
        <begin position="15"/>
        <end position="27"/>
    </location>
</feature>
<evidence type="ECO:0000256" key="1">
    <source>
        <dbReference type="SAM" id="MobiDB-lite"/>
    </source>
</evidence>
<dbReference type="Proteomes" id="UP000008037">
    <property type="component" value="Chromosome"/>
</dbReference>
<evidence type="ECO:0000259" key="2">
    <source>
        <dbReference type="PROSITE" id="PS51841"/>
    </source>
</evidence>
<dbReference type="InterPro" id="IPR001322">
    <property type="entry name" value="Lamin_tail_dom"/>
</dbReference>
<dbReference type="PROSITE" id="PS51841">
    <property type="entry name" value="LTD"/>
    <property type="match status" value="1"/>
</dbReference>
<dbReference type="EMBL" id="CP002408">
    <property type="protein sequence ID" value="AFU57677.1"/>
    <property type="molecule type" value="Genomic_DNA"/>
</dbReference>
<evidence type="ECO:0000313" key="3">
    <source>
        <dbReference type="EMBL" id="AFU57677.1"/>
    </source>
</evidence>
<dbReference type="InterPro" id="IPR036415">
    <property type="entry name" value="Lamin_tail_dom_sf"/>
</dbReference>
<dbReference type="Gene3D" id="2.40.50.90">
    <property type="match status" value="1"/>
</dbReference>
<reference evidence="3 4" key="1">
    <citation type="journal article" date="2012" name="Environ. Microbiol.">
        <title>The genome of the ammonia-oxidizing Candidatus Nitrososphaera gargensis: insights into metabolic versatility and environmental adaptations.</title>
        <authorList>
            <person name="Spang A."/>
            <person name="Poehlein A."/>
            <person name="Offre P."/>
            <person name="Zumbragel S."/>
            <person name="Haider S."/>
            <person name="Rychlik N."/>
            <person name="Nowka B."/>
            <person name="Schmeisser C."/>
            <person name="Lebedeva E.V."/>
            <person name="Rattei T."/>
            <person name="Bohm C."/>
            <person name="Schmid M."/>
            <person name="Galushko A."/>
            <person name="Hatzenpichler R."/>
            <person name="Weinmaier T."/>
            <person name="Daniel R."/>
            <person name="Schleper C."/>
            <person name="Spieck E."/>
            <person name="Streit W."/>
            <person name="Wagner M."/>
        </authorList>
    </citation>
    <scope>NUCLEOTIDE SEQUENCE [LARGE SCALE GENOMIC DNA]</scope>
    <source>
        <strain evidence="4">Ga9.2</strain>
    </source>
</reference>
<sequence length="348" mass="37177">MVLLIALAIPLVGSSSAQSSNSSMASNVTDPIGNNNVTADDLADNNTKTTTATNDLDDEIGTAGDDNLQVVNDTETSINDDVANIMINEVELNPPGSDLDGEWIELYNPVDADTNLTNFEIRTSFKSATIQLPPEAVIEANGTYLIELDGQILSNTAESLVLANSSGEIIDRTPSLVDRSDDERTWQRVPDGGDEWQFTAGTRGQLNDPGEQADATRSATSSSTAQCQGTAGCAEGMAIRIVDGDTLYVRVNSTIHKVDLALVSAPSRMDDGFIESTSFTRSLCLGSHVLIDQDDKLLTSDSSIIAVVYCESANLNSELLNNNYAALDAGQCQTSEFASQRWAREYGC</sequence>
<dbReference type="SUPFAM" id="SSF50199">
    <property type="entry name" value="Staphylococcal nuclease"/>
    <property type="match status" value="1"/>
</dbReference>
<feature type="compositionally biased region" description="Low complexity" evidence="1">
    <location>
        <begin position="212"/>
        <end position="222"/>
    </location>
</feature>
<feature type="compositionally biased region" description="Low complexity" evidence="1">
    <location>
        <begin position="38"/>
        <end position="54"/>
    </location>
</feature>
<dbReference type="STRING" id="1237085.Ngar_c07340"/>
<dbReference type="InterPro" id="IPR035437">
    <property type="entry name" value="SNase_OB-fold_sf"/>
</dbReference>
<gene>
    <name evidence="3" type="ordered locus">Ngar_c07340</name>
</gene>
<dbReference type="Gene3D" id="2.60.40.1260">
    <property type="entry name" value="Lamin Tail domain"/>
    <property type="match status" value="1"/>
</dbReference>
<evidence type="ECO:0000313" key="4">
    <source>
        <dbReference type="Proteomes" id="UP000008037"/>
    </source>
</evidence>
<dbReference type="SUPFAM" id="SSF74853">
    <property type="entry name" value="Lamin A/C globular tail domain"/>
    <property type="match status" value="1"/>
</dbReference>
<dbReference type="Pfam" id="PF00932">
    <property type="entry name" value="LTD"/>
    <property type="match status" value="1"/>
</dbReference>
<dbReference type="KEGG" id="nga:Ngar_c07340"/>
<feature type="domain" description="LTD" evidence="2">
    <location>
        <begin position="72"/>
        <end position="221"/>
    </location>
</feature>
<dbReference type="HOGENOM" id="CLU_068383_0_0_2"/>